<name>A0AAU2H478_9ACTN</name>
<sequence>MTTHPTPPPFLTTDRLTLRPFTDTAADLDLVVELDSDPEVMRYLTGGRPMTRDEIRAESFARMLPGGKGFWATHLRDTGEFIGWHCLRPGLNAPPDHADLGYRLRRAAWGKGYAREGALALIEKGFGELGYARITGNTMYVNDRSRHVMETCGLTYVRTYFEEWPYSVEGDEHGDVEYALTREEWLARGA</sequence>
<dbReference type="GO" id="GO:0016747">
    <property type="term" value="F:acyltransferase activity, transferring groups other than amino-acyl groups"/>
    <property type="evidence" value="ECO:0007669"/>
    <property type="project" value="InterPro"/>
</dbReference>
<evidence type="ECO:0000313" key="2">
    <source>
        <dbReference type="EMBL" id="WTU41834.1"/>
    </source>
</evidence>
<dbReference type="InterPro" id="IPR000182">
    <property type="entry name" value="GNAT_dom"/>
</dbReference>
<protein>
    <submittedName>
        <fullName evidence="2">GNAT family N-acetyltransferase</fullName>
    </submittedName>
</protein>
<reference evidence="2" key="1">
    <citation type="submission" date="2022-10" db="EMBL/GenBank/DDBJ databases">
        <title>The complete genomes of actinobacterial strains from the NBC collection.</title>
        <authorList>
            <person name="Joergensen T.S."/>
            <person name="Alvarez Arevalo M."/>
            <person name="Sterndorff E.B."/>
            <person name="Faurdal D."/>
            <person name="Vuksanovic O."/>
            <person name="Mourched A.-S."/>
            <person name="Charusanti P."/>
            <person name="Shaw S."/>
            <person name="Blin K."/>
            <person name="Weber T."/>
        </authorList>
    </citation>
    <scope>NUCLEOTIDE SEQUENCE</scope>
    <source>
        <strain evidence="2">NBC_00060</strain>
    </source>
</reference>
<dbReference type="PANTHER" id="PTHR43792:SF16">
    <property type="entry name" value="N-ACETYLTRANSFERASE DOMAIN-CONTAINING PROTEIN"/>
    <property type="match status" value="1"/>
</dbReference>
<dbReference type="PROSITE" id="PS51186">
    <property type="entry name" value="GNAT"/>
    <property type="match status" value="1"/>
</dbReference>
<proteinExistence type="predicted"/>
<dbReference type="PANTHER" id="PTHR43792">
    <property type="entry name" value="GNAT FAMILY, PUTATIVE (AFU_ORTHOLOGUE AFUA_3G00765)-RELATED-RELATED"/>
    <property type="match status" value="1"/>
</dbReference>
<gene>
    <name evidence="2" type="ORF">OHV25_20740</name>
</gene>
<evidence type="ECO:0000259" key="1">
    <source>
        <dbReference type="PROSITE" id="PS51186"/>
    </source>
</evidence>
<accession>A0AAU2H478</accession>
<dbReference type="Pfam" id="PF13302">
    <property type="entry name" value="Acetyltransf_3"/>
    <property type="match status" value="1"/>
</dbReference>
<dbReference type="AlphaFoldDB" id="A0AAU2H478"/>
<feature type="domain" description="N-acetyltransferase" evidence="1">
    <location>
        <begin position="16"/>
        <end position="183"/>
    </location>
</feature>
<dbReference type="Gene3D" id="3.40.630.30">
    <property type="match status" value="1"/>
</dbReference>
<dbReference type="InterPro" id="IPR016181">
    <property type="entry name" value="Acyl_CoA_acyltransferase"/>
</dbReference>
<dbReference type="EMBL" id="CP108253">
    <property type="protein sequence ID" value="WTU41834.1"/>
    <property type="molecule type" value="Genomic_DNA"/>
</dbReference>
<organism evidence="2">
    <name type="scientific">Streptomyces sp. NBC_00060</name>
    <dbReference type="NCBI Taxonomy" id="2975636"/>
    <lineage>
        <taxon>Bacteria</taxon>
        <taxon>Bacillati</taxon>
        <taxon>Actinomycetota</taxon>
        <taxon>Actinomycetes</taxon>
        <taxon>Kitasatosporales</taxon>
        <taxon>Streptomycetaceae</taxon>
        <taxon>Streptomyces</taxon>
    </lineage>
</organism>
<dbReference type="InterPro" id="IPR051531">
    <property type="entry name" value="N-acetyltransferase"/>
</dbReference>
<dbReference type="SUPFAM" id="SSF55729">
    <property type="entry name" value="Acyl-CoA N-acyltransferases (Nat)"/>
    <property type="match status" value="1"/>
</dbReference>